<proteinExistence type="predicted"/>
<gene>
    <name evidence="2" type="primary">Dyak\GE21879</name>
    <name evidence="2" type="synonym">dyak_GLEANR_5603</name>
    <name evidence="2" type="synonym">GE21879</name>
    <name evidence="2" type="ORF">Dyak_GE21879</name>
</gene>
<organism evidence="2 3">
    <name type="scientific">Drosophila yakuba</name>
    <name type="common">Fruit fly</name>
    <dbReference type="NCBI Taxonomy" id="7245"/>
    <lineage>
        <taxon>Eukaryota</taxon>
        <taxon>Metazoa</taxon>
        <taxon>Ecdysozoa</taxon>
        <taxon>Arthropoda</taxon>
        <taxon>Hexapoda</taxon>
        <taxon>Insecta</taxon>
        <taxon>Pterygota</taxon>
        <taxon>Neoptera</taxon>
        <taxon>Endopterygota</taxon>
        <taxon>Diptera</taxon>
        <taxon>Brachycera</taxon>
        <taxon>Muscomorpha</taxon>
        <taxon>Ephydroidea</taxon>
        <taxon>Drosophilidae</taxon>
        <taxon>Drosophila</taxon>
        <taxon>Sophophora</taxon>
    </lineage>
</organism>
<dbReference type="KEGG" id="dya:Dyak_GE21879"/>
<dbReference type="PhylomeDB" id="B4PG85"/>
<evidence type="ECO:0000313" key="3">
    <source>
        <dbReference type="Proteomes" id="UP000002282"/>
    </source>
</evidence>
<feature type="coiled-coil region" evidence="1">
    <location>
        <begin position="25"/>
        <end position="52"/>
    </location>
</feature>
<dbReference type="AlphaFoldDB" id="B4PG85"/>
<sequence>MMIDMDSPDIPDEVINYVEEQRVRQREFVNEKELLKERIKKAQDMLKLLEGRPNALPCTIACGNIYQQSTVQQMREALAANLSTSMEQFIEAHRNILAIQRVLSQDYETISENANRSNYPNLI</sequence>
<protein>
    <submittedName>
        <fullName evidence="2">Uncharacterized protein</fullName>
    </submittedName>
</protein>
<dbReference type="Proteomes" id="UP000002282">
    <property type="component" value="Chromosome 3L"/>
</dbReference>
<dbReference type="OMA" id="NIYQQCT"/>
<reference evidence="2 3" key="1">
    <citation type="journal article" date="2007" name="Nature">
        <title>Evolution of genes and genomes on the Drosophila phylogeny.</title>
        <authorList>
            <consortium name="Drosophila 12 Genomes Consortium"/>
            <person name="Clark A.G."/>
            <person name="Eisen M.B."/>
            <person name="Smith D.R."/>
            <person name="Bergman C.M."/>
            <person name="Oliver B."/>
            <person name="Markow T.A."/>
            <person name="Kaufman T.C."/>
            <person name="Kellis M."/>
            <person name="Gelbart W."/>
            <person name="Iyer V.N."/>
            <person name="Pollard D.A."/>
            <person name="Sackton T.B."/>
            <person name="Larracuente A.M."/>
            <person name="Singh N.D."/>
            <person name="Abad J.P."/>
            <person name="Abt D.N."/>
            <person name="Adryan B."/>
            <person name="Aguade M."/>
            <person name="Akashi H."/>
            <person name="Anderson W.W."/>
            <person name="Aquadro C.F."/>
            <person name="Ardell D.H."/>
            <person name="Arguello R."/>
            <person name="Artieri C.G."/>
            <person name="Barbash D.A."/>
            <person name="Barker D."/>
            <person name="Barsanti P."/>
            <person name="Batterham P."/>
            <person name="Batzoglou S."/>
            <person name="Begun D."/>
            <person name="Bhutkar A."/>
            <person name="Blanco E."/>
            <person name="Bosak S.A."/>
            <person name="Bradley R.K."/>
            <person name="Brand A.D."/>
            <person name="Brent M.R."/>
            <person name="Brooks A.N."/>
            <person name="Brown R.H."/>
            <person name="Butlin R.K."/>
            <person name="Caggese C."/>
            <person name="Calvi B.R."/>
            <person name="Bernardo de Carvalho A."/>
            <person name="Caspi A."/>
            <person name="Castrezana S."/>
            <person name="Celniker S.E."/>
            <person name="Chang J.L."/>
            <person name="Chapple C."/>
            <person name="Chatterji S."/>
            <person name="Chinwalla A."/>
            <person name="Civetta A."/>
            <person name="Clifton S.W."/>
            <person name="Comeron J.M."/>
            <person name="Costello J.C."/>
            <person name="Coyne J.A."/>
            <person name="Daub J."/>
            <person name="David R.G."/>
            <person name="Delcher A.L."/>
            <person name="Delehaunty K."/>
            <person name="Do C.B."/>
            <person name="Ebling H."/>
            <person name="Edwards K."/>
            <person name="Eickbush T."/>
            <person name="Evans J.D."/>
            <person name="Filipski A."/>
            <person name="Findeiss S."/>
            <person name="Freyhult E."/>
            <person name="Fulton L."/>
            <person name="Fulton R."/>
            <person name="Garcia A.C."/>
            <person name="Gardiner A."/>
            <person name="Garfield D.A."/>
            <person name="Garvin B.E."/>
            <person name="Gibson G."/>
            <person name="Gilbert D."/>
            <person name="Gnerre S."/>
            <person name="Godfrey J."/>
            <person name="Good R."/>
            <person name="Gotea V."/>
            <person name="Gravely B."/>
            <person name="Greenberg A.J."/>
            <person name="Griffiths-Jones S."/>
            <person name="Gross S."/>
            <person name="Guigo R."/>
            <person name="Gustafson E.A."/>
            <person name="Haerty W."/>
            <person name="Hahn M.W."/>
            <person name="Halligan D.L."/>
            <person name="Halpern A.L."/>
            <person name="Halter G.M."/>
            <person name="Han M.V."/>
            <person name="Heger A."/>
            <person name="Hillier L."/>
            <person name="Hinrichs A.S."/>
            <person name="Holmes I."/>
            <person name="Hoskins R.A."/>
            <person name="Hubisz M.J."/>
            <person name="Hultmark D."/>
            <person name="Huntley M.A."/>
            <person name="Jaffe D.B."/>
            <person name="Jagadeeshan S."/>
            <person name="Jeck W.R."/>
            <person name="Johnson J."/>
            <person name="Jones C.D."/>
            <person name="Jordan W.C."/>
            <person name="Karpen G.H."/>
            <person name="Kataoka E."/>
            <person name="Keightley P.D."/>
            <person name="Kheradpour P."/>
            <person name="Kirkness E.F."/>
            <person name="Koerich L.B."/>
            <person name="Kristiansen K."/>
            <person name="Kudrna D."/>
            <person name="Kulathinal R.J."/>
            <person name="Kumar S."/>
            <person name="Kwok R."/>
            <person name="Lander E."/>
            <person name="Langley C.H."/>
            <person name="Lapoint R."/>
            <person name="Lazzaro B.P."/>
            <person name="Lee S.J."/>
            <person name="Levesque L."/>
            <person name="Li R."/>
            <person name="Lin C.F."/>
            <person name="Lin M.F."/>
            <person name="Lindblad-Toh K."/>
            <person name="Llopart A."/>
            <person name="Long M."/>
            <person name="Low L."/>
            <person name="Lozovsky E."/>
            <person name="Lu J."/>
            <person name="Luo M."/>
            <person name="Machado C.A."/>
            <person name="Makalowski W."/>
            <person name="Marzo M."/>
            <person name="Matsuda M."/>
            <person name="Matzkin L."/>
            <person name="McAllister B."/>
            <person name="McBride C.S."/>
            <person name="McKernan B."/>
            <person name="McKernan K."/>
            <person name="Mendez-Lago M."/>
            <person name="Minx P."/>
            <person name="Mollenhauer M.U."/>
            <person name="Montooth K."/>
            <person name="Mount S.M."/>
            <person name="Mu X."/>
            <person name="Myers E."/>
            <person name="Negre B."/>
            <person name="Newfeld S."/>
            <person name="Nielsen R."/>
            <person name="Noor M.A."/>
            <person name="O'Grady P."/>
            <person name="Pachter L."/>
            <person name="Papaceit M."/>
            <person name="Parisi M.J."/>
            <person name="Parisi M."/>
            <person name="Parts L."/>
            <person name="Pedersen J.S."/>
            <person name="Pesole G."/>
            <person name="Phillippy A.M."/>
            <person name="Ponting C.P."/>
            <person name="Pop M."/>
            <person name="Porcelli D."/>
            <person name="Powell J.R."/>
            <person name="Prohaska S."/>
            <person name="Pruitt K."/>
            <person name="Puig M."/>
            <person name="Quesneville H."/>
            <person name="Ram K.R."/>
            <person name="Rand D."/>
            <person name="Rasmussen M.D."/>
            <person name="Reed L.K."/>
            <person name="Reenan R."/>
            <person name="Reily A."/>
            <person name="Remington K.A."/>
            <person name="Rieger T.T."/>
            <person name="Ritchie M.G."/>
            <person name="Robin C."/>
            <person name="Rogers Y.H."/>
            <person name="Rohde C."/>
            <person name="Rozas J."/>
            <person name="Rubenfield M.J."/>
            <person name="Ruiz A."/>
            <person name="Russo S."/>
            <person name="Salzberg S.L."/>
            <person name="Sanchez-Gracia A."/>
            <person name="Saranga D.J."/>
            <person name="Sato H."/>
            <person name="Schaeffer S.W."/>
            <person name="Schatz M.C."/>
            <person name="Schlenke T."/>
            <person name="Schwartz R."/>
            <person name="Segarra C."/>
            <person name="Singh R.S."/>
            <person name="Sirot L."/>
            <person name="Sirota M."/>
            <person name="Sisneros N.B."/>
            <person name="Smith C.D."/>
            <person name="Smith T.F."/>
            <person name="Spieth J."/>
            <person name="Stage D.E."/>
            <person name="Stark A."/>
            <person name="Stephan W."/>
            <person name="Strausberg R.L."/>
            <person name="Strempel S."/>
            <person name="Sturgill D."/>
            <person name="Sutton G."/>
            <person name="Sutton G.G."/>
            <person name="Tao W."/>
            <person name="Teichmann S."/>
            <person name="Tobari Y.N."/>
            <person name="Tomimura Y."/>
            <person name="Tsolas J.M."/>
            <person name="Valente V.L."/>
            <person name="Venter E."/>
            <person name="Venter J.C."/>
            <person name="Vicario S."/>
            <person name="Vieira F.G."/>
            <person name="Vilella A.J."/>
            <person name="Villasante A."/>
            <person name="Walenz B."/>
            <person name="Wang J."/>
            <person name="Wasserman M."/>
            <person name="Watts T."/>
            <person name="Wilson D."/>
            <person name="Wilson R.K."/>
            <person name="Wing R.A."/>
            <person name="Wolfner M.F."/>
            <person name="Wong A."/>
            <person name="Wong G.K."/>
            <person name="Wu C.I."/>
            <person name="Wu G."/>
            <person name="Yamamoto D."/>
            <person name="Yang H.P."/>
            <person name="Yang S.P."/>
            <person name="Yorke J.A."/>
            <person name="Yoshida K."/>
            <person name="Zdobnov E."/>
            <person name="Zhang P."/>
            <person name="Zhang Y."/>
            <person name="Zimin A.V."/>
            <person name="Baldwin J."/>
            <person name="Abdouelleil A."/>
            <person name="Abdulkadir J."/>
            <person name="Abebe A."/>
            <person name="Abera B."/>
            <person name="Abreu J."/>
            <person name="Acer S.C."/>
            <person name="Aftuck L."/>
            <person name="Alexander A."/>
            <person name="An P."/>
            <person name="Anderson E."/>
            <person name="Anderson S."/>
            <person name="Arachi H."/>
            <person name="Azer M."/>
            <person name="Bachantsang P."/>
            <person name="Barry A."/>
            <person name="Bayul T."/>
            <person name="Berlin A."/>
            <person name="Bessette D."/>
            <person name="Bloom T."/>
            <person name="Blye J."/>
            <person name="Boguslavskiy L."/>
            <person name="Bonnet C."/>
            <person name="Boukhgalter B."/>
            <person name="Bourzgui I."/>
            <person name="Brown A."/>
            <person name="Cahill P."/>
            <person name="Channer S."/>
            <person name="Cheshatsang Y."/>
            <person name="Chuda L."/>
            <person name="Citroen M."/>
            <person name="Collymore A."/>
            <person name="Cooke P."/>
            <person name="Costello M."/>
            <person name="D'Aco K."/>
            <person name="Daza R."/>
            <person name="De Haan G."/>
            <person name="DeGray S."/>
            <person name="DeMaso C."/>
            <person name="Dhargay N."/>
            <person name="Dooley K."/>
            <person name="Dooley E."/>
            <person name="Doricent M."/>
            <person name="Dorje P."/>
            <person name="Dorjee K."/>
            <person name="Dupes A."/>
            <person name="Elong R."/>
            <person name="Falk J."/>
            <person name="Farina A."/>
            <person name="Faro S."/>
            <person name="Ferguson D."/>
            <person name="Fisher S."/>
            <person name="Foley C.D."/>
            <person name="Franke A."/>
            <person name="Friedrich D."/>
            <person name="Gadbois L."/>
            <person name="Gearin G."/>
            <person name="Gearin C.R."/>
            <person name="Giannoukos G."/>
            <person name="Goode T."/>
            <person name="Graham J."/>
            <person name="Grandbois E."/>
            <person name="Grewal S."/>
            <person name="Gyaltsen K."/>
            <person name="Hafez N."/>
            <person name="Hagos B."/>
            <person name="Hall J."/>
            <person name="Henson C."/>
            <person name="Hollinger A."/>
            <person name="Honan T."/>
            <person name="Huard M.D."/>
            <person name="Hughes L."/>
            <person name="Hurhula B."/>
            <person name="Husby M.E."/>
            <person name="Kamat A."/>
            <person name="Kanga B."/>
            <person name="Kashin S."/>
            <person name="Khazanovich D."/>
            <person name="Kisner P."/>
            <person name="Lance K."/>
            <person name="Lara M."/>
            <person name="Lee W."/>
            <person name="Lennon N."/>
            <person name="Letendre F."/>
            <person name="LeVine R."/>
            <person name="Lipovsky A."/>
            <person name="Liu X."/>
            <person name="Liu J."/>
            <person name="Liu S."/>
            <person name="Lokyitsang T."/>
            <person name="Lokyitsang Y."/>
            <person name="Lubonja R."/>
            <person name="Lui A."/>
            <person name="MacDonald P."/>
            <person name="Magnisalis V."/>
            <person name="Maru K."/>
            <person name="Matthews C."/>
            <person name="McCusker W."/>
            <person name="McDonough S."/>
            <person name="Mehta T."/>
            <person name="Meldrim J."/>
            <person name="Meneus L."/>
            <person name="Mihai O."/>
            <person name="Mihalev A."/>
            <person name="Mihova T."/>
            <person name="Mittelman R."/>
            <person name="Mlenga V."/>
            <person name="Montmayeur A."/>
            <person name="Mulrain L."/>
            <person name="Navidi A."/>
            <person name="Naylor J."/>
            <person name="Negash T."/>
            <person name="Nguyen T."/>
            <person name="Nguyen N."/>
            <person name="Nicol R."/>
            <person name="Norbu C."/>
            <person name="Norbu N."/>
            <person name="Novod N."/>
            <person name="O'Neill B."/>
            <person name="Osman S."/>
            <person name="Markiewicz E."/>
            <person name="Oyono O.L."/>
            <person name="Patti C."/>
            <person name="Phunkhang P."/>
            <person name="Pierre F."/>
            <person name="Priest M."/>
            <person name="Raghuraman S."/>
            <person name="Rege F."/>
            <person name="Reyes R."/>
            <person name="Rise C."/>
            <person name="Rogov P."/>
            <person name="Ross K."/>
            <person name="Ryan E."/>
            <person name="Settipalli S."/>
            <person name="Shea T."/>
            <person name="Sherpa N."/>
            <person name="Shi L."/>
            <person name="Shih D."/>
            <person name="Sparrow T."/>
            <person name="Spaulding J."/>
            <person name="Stalker J."/>
            <person name="Stange-Thomann N."/>
            <person name="Stavropoulos S."/>
            <person name="Stone C."/>
            <person name="Strader C."/>
            <person name="Tesfaye S."/>
            <person name="Thomson T."/>
            <person name="Thoulutsang Y."/>
            <person name="Thoulutsang D."/>
            <person name="Topham K."/>
            <person name="Topping I."/>
            <person name="Tsamla T."/>
            <person name="Vassiliev H."/>
            <person name="Vo A."/>
            <person name="Wangchuk T."/>
            <person name="Wangdi T."/>
            <person name="Weiand M."/>
            <person name="Wilkinson J."/>
            <person name="Wilson A."/>
            <person name="Yadav S."/>
            <person name="Young G."/>
            <person name="Yu Q."/>
            <person name="Zembek L."/>
            <person name="Zhong D."/>
            <person name="Zimmer A."/>
            <person name="Zwirko Z."/>
            <person name="Jaffe D.B."/>
            <person name="Alvarez P."/>
            <person name="Brockman W."/>
            <person name="Butler J."/>
            <person name="Chin C."/>
            <person name="Gnerre S."/>
            <person name="Grabherr M."/>
            <person name="Kleber M."/>
            <person name="Mauceli E."/>
            <person name="MacCallum I."/>
        </authorList>
    </citation>
    <scope>NUCLEOTIDE SEQUENCE [LARGE SCALE GENOMIC DNA]</scope>
    <source>
        <strain evidence="3">Tai18E2 / Tucson 14021-0261.01</strain>
    </source>
</reference>
<keyword evidence="1" id="KW-0175">Coiled coil</keyword>
<dbReference type="EMBL" id="CM000159">
    <property type="protein sequence ID" value="EDW94249.1"/>
    <property type="molecule type" value="Genomic_DNA"/>
</dbReference>
<keyword evidence="3" id="KW-1185">Reference proteome</keyword>
<name>B4PG85_DROYA</name>
<reference evidence="2 3" key="2">
    <citation type="journal article" date="2007" name="PLoS Biol.">
        <title>Principles of genome evolution in the Drosophila melanogaster species group.</title>
        <authorList>
            <person name="Ranz J.M."/>
            <person name="Maurin D."/>
            <person name="Chan Y.S."/>
            <person name="von Grotthuss M."/>
            <person name="Hillier L.W."/>
            <person name="Roote J."/>
            <person name="Ashburner M."/>
            <person name="Bergman C.M."/>
        </authorList>
    </citation>
    <scope>NUCLEOTIDE SEQUENCE [LARGE SCALE GENOMIC DNA]</scope>
    <source>
        <strain evidence="3">Tai18E2 / Tucson 14021-0261.01</strain>
    </source>
</reference>
<dbReference type="eggNOG" id="ENOG502TBEA">
    <property type="taxonomic scope" value="Eukaryota"/>
</dbReference>
<evidence type="ECO:0000256" key="1">
    <source>
        <dbReference type="SAM" id="Coils"/>
    </source>
</evidence>
<evidence type="ECO:0000313" key="2">
    <source>
        <dbReference type="EMBL" id="EDW94249.1"/>
    </source>
</evidence>
<dbReference type="OrthoDB" id="7848512at2759"/>
<dbReference type="HOGENOM" id="CLU_165695_0_0_1"/>
<accession>B4PG85</accession>